<organism evidence="1 2">
    <name type="scientific">Catenulispora pinistramenti</name>
    <dbReference type="NCBI Taxonomy" id="2705254"/>
    <lineage>
        <taxon>Bacteria</taxon>
        <taxon>Bacillati</taxon>
        <taxon>Actinomycetota</taxon>
        <taxon>Actinomycetes</taxon>
        <taxon>Catenulisporales</taxon>
        <taxon>Catenulisporaceae</taxon>
        <taxon>Catenulispora</taxon>
    </lineage>
</organism>
<reference evidence="1 2" key="1">
    <citation type="submission" date="2020-02" db="EMBL/GenBank/DDBJ databases">
        <title>Acidophilic actinobacteria isolated from forest soil.</title>
        <authorList>
            <person name="Golinska P."/>
        </authorList>
    </citation>
    <scope>NUCLEOTIDE SEQUENCE [LARGE SCALE GENOMIC DNA]</scope>
    <source>
        <strain evidence="1 2">NL8</strain>
    </source>
</reference>
<accession>A0ABS5KQ45</accession>
<sequence length="363" mass="38506">MTAGAGVEDAAWPELHEMLLRLAGHGPDDLLTRCRAWLAQERLPDVGKALTHVALAWGVRVSDADFDLLDMLLSAAGADRSVLGLIARSGPSGLMYGFAPTFALAQDCLSGRAEPSSFWPGDGGPDATAPEDEVCRAAVGSVAATPEAKALWRAWRFPASGSPWPVPRRVYVVEAGAGADLAGITHAVQQALEAVGETAPQVESYSAGAALPEYQRRARACGALLWSRTPDPGVRIADPFPGEDGETSDRPVLDKAEREQLSAYLWAGELVLETDESMADPLADPQALDRSERVPSSVRTDGYWAWSEAVARCLDRYGFSPEHDLVEHARAQGFVAAAVDGAAAYRALAALRNPGPDPSDMPA</sequence>
<dbReference type="RefSeq" id="WP_212009747.1">
    <property type="nucleotide sequence ID" value="NZ_JAAFYZ010000043.1"/>
</dbReference>
<protein>
    <submittedName>
        <fullName evidence="1">Uncharacterized protein</fullName>
    </submittedName>
</protein>
<proteinExistence type="predicted"/>
<comment type="caution">
    <text evidence="1">The sequence shown here is derived from an EMBL/GenBank/DDBJ whole genome shotgun (WGS) entry which is preliminary data.</text>
</comment>
<dbReference type="Proteomes" id="UP000730482">
    <property type="component" value="Unassembled WGS sequence"/>
</dbReference>
<gene>
    <name evidence="1" type="ORF">KGQ19_14990</name>
</gene>
<evidence type="ECO:0000313" key="1">
    <source>
        <dbReference type="EMBL" id="MBS2548172.1"/>
    </source>
</evidence>
<dbReference type="EMBL" id="JAAFYZ010000043">
    <property type="protein sequence ID" value="MBS2548172.1"/>
    <property type="molecule type" value="Genomic_DNA"/>
</dbReference>
<evidence type="ECO:0000313" key="2">
    <source>
        <dbReference type="Proteomes" id="UP000730482"/>
    </source>
</evidence>
<name>A0ABS5KQ45_9ACTN</name>
<keyword evidence="2" id="KW-1185">Reference proteome</keyword>